<evidence type="ECO:0000313" key="2">
    <source>
        <dbReference type="Proteomes" id="UP000520814"/>
    </source>
</evidence>
<organism evidence="1 2">
    <name type="scientific">Armatimonas rosea</name>
    <dbReference type="NCBI Taxonomy" id="685828"/>
    <lineage>
        <taxon>Bacteria</taxon>
        <taxon>Bacillati</taxon>
        <taxon>Armatimonadota</taxon>
        <taxon>Armatimonadia</taxon>
        <taxon>Armatimonadales</taxon>
        <taxon>Armatimonadaceae</taxon>
        <taxon>Armatimonas</taxon>
    </lineage>
</organism>
<evidence type="ECO:0008006" key="3">
    <source>
        <dbReference type="Google" id="ProtNLM"/>
    </source>
</evidence>
<gene>
    <name evidence="1" type="ORF">HNQ39_000573</name>
</gene>
<protein>
    <recommendedName>
        <fullName evidence="3">DUF4262 domain-containing protein</fullName>
    </recommendedName>
</protein>
<keyword evidence="2" id="KW-1185">Reference proteome</keyword>
<evidence type="ECO:0000313" key="1">
    <source>
        <dbReference type="EMBL" id="MBB6048811.1"/>
    </source>
</evidence>
<dbReference type="InterPro" id="IPR025358">
    <property type="entry name" value="DUF4262"/>
</dbReference>
<dbReference type="Pfam" id="PF14081">
    <property type="entry name" value="DUF4262"/>
    <property type="match status" value="1"/>
</dbReference>
<dbReference type="EMBL" id="JACHGW010000001">
    <property type="protein sequence ID" value="MBB6048811.1"/>
    <property type="molecule type" value="Genomic_DNA"/>
</dbReference>
<reference evidence="1 2" key="1">
    <citation type="submission" date="2020-08" db="EMBL/GenBank/DDBJ databases">
        <title>Genomic Encyclopedia of Type Strains, Phase IV (KMG-IV): sequencing the most valuable type-strain genomes for metagenomic binning, comparative biology and taxonomic classification.</title>
        <authorList>
            <person name="Goeker M."/>
        </authorList>
    </citation>
    <scope>NUCLEOTIDE SEQUENCE [LARGE SCALE GENOMIC DNA]</scope>
    <source>
        <strain evidence="1 2">DSM 23562</strain>
    </source>
</reference>
<dbReference type="Proteomes" id="UP000520814">
    <property type="component" value="Unassembled WGS sequence"/>
</dbReference>
<proteinExistence type="predicted"/>
<name>A0A7W9W592_ARMRO</name>
<comment type="caution">
    <text evidence="1">The sequence shown here is derived from an EMBL/GenBank/DDBJ whole genome shotgun (WGS) entry which is preliminary data.</text>
</comment>
<accession>A0A7W9W592</accession>
<dbReference type="AlphaFoldDB" id="A0A7W9W592"/>
<sequence length="154" mass="17524">MLVMSANFDQEILEKIASFGCSVVHIPAEDDLPPFSFSVGITKTVAAPELIVIGLRQELAHVLINDYYEHLRGGETFRAGERYAGFLEGFDVVMARVAESFYEEYLGYNLGFYEGANFEVLQLIYPNTQGFWPWEAEADAWFRARQPLLQEEGR</sequence>